<accession>A0AA88KNC4</accession>
<comment type="caution">
    <text evidence="3">The sequence shown here is derived from an EMBL/GenBank/DDBJ whole genome shotgun (WGS) entry which is preliminary data.</text>
</comment>
<keyword evidence="4" id="KW-1185">Reference proteome</keyword>
<gene>
    <name evidence="3" type="ORF">C9374_001473</name>
</gene>
<feature type="transmembrane region" description="Helical" evidence="2">
    <location>
        <begin position="476"/>
        <end position="498"/>
    </location>
</feature>
<feature type="transmembrane region" description="Helical" evidence="2">
    <location>
        <begin position="359"/>
        <end position="375"/>
    </location>
</feature>
<keyword evidence="2" id="KW-0812">Transmembrane</keyword>
<feature type="transmembrane region" description="Helical" evidence="2">
    <location>
        <begin position="34"/>
        <end position="52"/>
    </location>
</feature>
<keyword evidence="2" id="KW-1133">Transmembrane helix</keyword>
<evidence type="ECO:0000313" key="4">
    <source>
        <dbReference type="Proteomes" id="UP000816034"/>
    </source>
</evidence>
<evidence type="ECO:0000313" key="3">
    <source>
        <dbReference type="EMBL" id="KAG2387879.1"/>
    </source>
</evidence>
<dbReference type="EMBL" id="PYSW02000012">
    <property type="protein sequence ID" value="KAG2387879.1"/>
    <property type="molecule type" value="Genomic_DNA"/>
</dbReference>
<reference evidence="3 4" key="1">
    <citation type="journal article" date="2018" name="BMC Genomics">
        <title>The genome of Naegleria lovaniensis, the basis for a comparative approach to unravel pathogenicity factors of the human pathogenic amoeba N. fowleri.</title>
        <authorList>
            <person name="Liechti N."/>
            <person name="Schurch N."/>
            <person name="Bruggmann R."/>
            <person name="Wittwer M."/>
        </authorList>
    </citation>
    <scope>NUCLEOTIDE SEQUENCE [LARGE SCALE GENOMIC DNA]</scope>
    <source>
        <strain evidence="3 4">ATCC 30569</strain>
    </source>
</reference>
<dbReference type="AlphaFoldDB" id="A0AA88KNC4"/>
<sequence>MLFFQNEYCHRHHHHSSIIISSVRLYGQRTTTSLLLLHLLLLLYTSLLLVVLSCPFPSVQASSSSSPLHRFIGCSYEKIMNLPTHPSNNTLITQRINITDHFEDFTDLPFGFGCDEIQFPTEISSYPFSTSNMEQGLHDIYSPVQASSNTMDLCSMFPENTSCVETFCGVNSTKWNAQDSYQLANFCQYCKKAKDFVQFHKIVAGLENYDNSSWTACPAFKKFPSAFLCRNVQIGLPIYFMDRYFIRLRTPFMCYCYKFDQYSTTCEESLLFTLKFDSAKLGILLTLSVPLFIAIMSLIVFPECLSFRYQKPTSISIKSIILMTASAVCIVVASGLSYLPSFNDSNNLMYLLENLTLSLNVFFTYYTIIPVMLMFDRVYMYLKTGEKKNWTLFKGLSYVSVIVNTLCMIYIVASFIYQISAHTMELNPPMRIVFGVGYVAYALPWFCNLALFLLVSYKLGCVLKEKTNISFFKTKYFYQFMLLSALTLLALISCLMSFLYTQFGVTSIHFIVSYYTEFAAHCFNISSLLAVVMILFDKDKFWECYPCLKRISFRTKRRDEEEASSSLIANTSGNSKVQPSEGSAGMSDLTTPYNSSATYYKSLHSEESTNVSM</sequence>
<evidence type="ECO:0000256" key="1">
    <source>
        <dbReference type="SAM" id="MobiDB-lite"/>
    </source>
</evidence>
<feature type="region of interest" description="Disordered" evidence="1">
    <location>
        <begin position="564"/>
        <end position="588"/>
    </location>
</feature>
<dbReference type="GeneID" id="68093929"/>
<evidence type="ECO:0000256" key="2">
    <source>
        <dbReference type="SAM" id="Phobius"/>
    </source>
</evidence>
<dbReference type="Proteomes" id="UP000816034">
    <property type="component" value="Unassembled WGS sequence"/>
</dbReference>
<feature type="transmembrane region" description="Helical" evidence="2">
    <location>
        <begin position="518"/>
        <end position="536"/>
    </location>
</feature>
<name>A0AA88KNC4_NAELO</name>
<feature type="transmembrane region" description="Helical" evidence="2">
    <location>
        <begin position="432"/>
        <end position="455"/>
    </location>
</feature>
<feature type="transmembrane region" description="Helical" evidence="2">
    <location>
        <begin position="396"/>
        <end position="420"/>
    </location>
</feature>
<feature type="compositionally biased region" description="Polar residues" evidence="1">
    <location>
        <begin position="564"/>
        <end position="581"/>
    </location>
</feature>
<feature type="transmembrane region" description="Helical" evidence="2">
    <location>
        <begin position="320"/>
        <end position="339"/>
    </location>
</feature>
<organism evidence="3 4">
    <name type="scientific">Naegleria lovaniensis</name>
    <name type="common">Amoeba</name>
    <dbReference type="NCBI Taxonomy" id="51637"/>
    <lineage>
        <taxon>Eukaryota</taxon>
        <taxon>Discoba</taxon>
        <taxon>Heterolobosea</taxon>
        <taxon>Tetramitia</taxon>
        <taxon>Eutetramitia</taxon>
        <taxon>Vahlkampfiidae</taxon>
        <taxon>Naegleria</taxon>
    </lineage>
</organism>
<dbReference type="RefSeq" id="XP_044551871.1">
    <property type="nucleotide sequence ID" value="XM_044690747.1"/>
</dbReference>
<feature type="transmembrane region" description="Helical" evidence="2">
    <location>
        <begin position="281"/>
        <end position="300"/>
    </location>
</feature>
<keyword evidence="2" id="KW-0472">Membrane</keyword>
<protein>
    <submittedName>
        <fullName evidence="3">Uncharacterized protein</fullName>
    </submittedName>
</protein>
<proteinExistence type="predicted"/>